<evidence type="ECO:0000313" key="2">
    <source>
        <dbReference type="EMBL" id="ACV68734.1"/>
    </source>
</evidence>
<dbReference type="OrthoDB" id="9804474at2"/>
<dbReference type="GO" id="GO:0030170">
    <property type="term" value="F:pyridoxal phosphate binding"/>
    <property type="evidence" value="ECO:0007669"/>
    <property type="project" value="InterPro"/>
</dbReference>
<reference evidence="2 3" key="2">
    <citation type="journal article" date="2010" name="Stand. Genomic Sci.">
        <title>Complete genome sequence of Desulfohalobium retbaense type strain (HR(100)).</title>
        <authorList>
            <person name="Spring S."/>
            <person name="Nolan M."/>
            <person name="Lapidus A."/>
            <person name="Glavina Del Rio T."/>
            <person name="Copeland A."/>
            <person name="Tice H."/>
            <person name="Cheng J.F."/>
            <person name="Lucas S."/>
            <person name="Land M."/>
            <person name="Chen F."/>
            <person name="Bruce D."/>
            <person name="Goodwin L."/>
            <person name="Pitluck S."/>
            <person name="Ivanova N."/>
            <person name="Mavromatis K."/>
            <person name="Mikhailova N."/>
            <person name="Pati A."/>
            <person name="Chen A."/>
            <person name="Palaniappan K."/>
            <person name="Hauser L."/>
            <person name="Chang Y.J."/>
            <person name="Jeffries C.D."/>
            <person name="Munk C."/>
            <person name="Kiss H."/>
            <person name="Chain P."/>
            <person name="Han C."/>
            <person name="Brettin T."/>
            <person name="Detter J.C."/>
            <person name="Schuler E."/>
            <person name="Goker M."/>
            <person name="Rohde M."/>
            <person name="Bristow J."/>
            <person name="Eisen J.A."/>
            <person name="Markowitz V."/>
            <person name="Hugenholtz P."/>
            <person name="Kyrpides N.C."/>
            <person name="Klenk H.P."/>
        </authorList>
    </citation>
    <scope>NUCLEOTIDE SEQUENCE [LARGE SCALE GENOMIC DNA]</scope>
    <source>
        <strain evidence="2 3">DSM 5692</strain>
    </source>
</reference>
<reference evidence="3" key="1">
    <citation type="submission" date="2009-09" db="EMBL/GenBank/DDBJ databases">
        <title>The complete chromosome of Desulfohalobium retbaense DSM 5692.</title>
        <authorList>
            <consortium name="US DOE Joint Genome Institute (JGI-PGF)"/>
            <person name="Lucas S."/>
            <person name="Copeland A."/>
            <person name="Lapidus A."/>
            <person name="Glavina del Rio T."/>
            <person name="Dalin E."/>
            <person name="Tice H."/>
            <person name="Bruce D."/>
            <person name="Goodwin L."/>
            <person name="Pitluck S."/>
            <person name="Kyrpides N."/>
            <person name="Mavromatis K."/>
            <person name="Ivanova N."/>
            <person name="Mikhailova N."/>
            <person name="Munk A.C."/>
            <person name="Brettin T."/>
            <person name="Detter J.C."/>
            <person name="Han C."/>
            <person name="Tapia R."/>
            <person name="Larimer F."/>
            <person name="Land M."/>
            <person name="Hauser L."/>
            <person name="Markowitz V."/>
            <person name="Cheng J.-F."/>
            <person name="Hugenholtz P."/>
            <person name="Woyke T."/>
            <person name="Wu D."/>
            <person name="Spring S."/>
            <person name="Klenk H.-P."/>
            <person name="Eisen J.A."/>
        </authorList>
    </citation>
    <scope>NUCLEOTIDE SEQUENCE [LARGE SCALE GENOMIC DNA]</scope>
    <source>
        <strain evidence="3">DSM 5692</strain>
    </source>
</reference>
<protein>
    <submittedName>
        <fullName evidence="2">Aminotransferase class I and II</fullName>
    </submittedName>
</protein>
<dbReference type="HOGENOM" id="CLU_017584_4_4_7"/>
<dbReference type="InterPro" id="IPR015422">
    <property type="entry name" value="PyrdxlP-dep_Trfase_small"/>
</dbReference>
<dbReference type="PANTHER" id="PTHR43510:SF1">
    <property type="entry name" value="AMINOTRANSFERASE FUNCTION, HYPOTHETICAL (EUROFUNG)"/>
    <property type="match status" value="1"/>
</dbReference>
<dbReference type="GO" id="GO:0008483">
    <property type="term" value="F:transaminase activity"/>
    <property type="evidence" value="ECO:0007669"/>
    <property type="project" value="UniProtKB-KW"/>
</dbReference>
<dbReference type="KEGG" id="drt:Dret_1447"/>
<dbReference type="InterPro" id="IPR015424">
    <property type="entry name" value="PyrdxlP-dep_Trfase"/>
</dbReference>
<dbReference type="CDD" id="cd00609">
    <property type="entry name" value="AAT_like"/>
    <property type="match status" value="1"/>
</dbReference>
<dbReference type="PANTHER" id="PTHR43510">
    <property type="entry name" value="AMINOTRANSFERASE FUNCTION, HYPOTHETICAL (EUROFUNG)"/>
    <property type="match status" value="1"/>
</dbReference>
<dbReference type="AlphaFoldDB" id="C8X2T7"/>
<keyword evidence="3" id="KW-1185">Reference proteome</keyword>
<keyword evidence="2" id="KW-0032">Aminotransferase</keyword>
<dbReference type="Gene3D" id="3.90.1150.10">
    <property type="entry name" value="Aspartate Aminotransferase, domain 1"/>
    <property type="match status" value="1"/>
</dbReference>
<dbReference type="Proteomes" id="UP000001052">
    <property type="component" value="Chromosome"/>
</dbReference>
<gene>
    <name evidence="2" type="ordered locus">Dret_1447</name>
</gene>
<evidence type="ECO:0000313" key="3">
    <source>
        <dbReference type="Proteomes" id="UP000001052"/>
    </source>
</evidence>
<keyword evidence="2" id="KW-0808">Transferase</keyword>
<accession>C8X2T7</accession>
<sequence length="368" mass="41727">MRLQPFKLERYFAKYEFNVRHLLSSSDCESMTVADLLDLEPGAAERFHNVWLGYTESEGSPTLRETIASMYNAQQADDILVHSGAEEAIFLFMNAVLEAGDHVVVHWPCYQSLTEVPRSIGCEVDLWKAREEAQWGLDLEELDELLKPNTKAIIVNLPHNPTGYLMEPETFSRLCQLAENRDILLFCDEVYRESEYDVSRRLPAVCDCCQTGVSLGVTSKTYGLPGLRIGWLATRRRDVLAAVAQLKDYTTICNSASSEFLAELALRHREHLAERSVRLIQTNLALLDGFFARHAERFEWRRPHAGPIAFPRLRDEDADDFCHQAVEQASVLLLPGSLYEYPGGAFRIGFGRASLPQALEALENFLQR</sequence>
<dbReference type="InterPro" id="IPR004839">
    <property type="entry name" value="Aminotransferase_I/II_large"/>
</dbReference>
<dbReference type="eggNOG" id="COG0436">
    <property type="taxonomic scope" value="Bacteria"/>
</dbReference>
<dbReference type="SUPFAM" id="SSF53383">
    <property type="entry name" value="PLP-dependent transferases"/>
    <property type="match status" value="1"/>
</dbReference>
<evidence type="ECO:0000259" key="1">
    <source>
        <dbReference type="Pfam" id="PF00155"/>
    </source>
</evidence>
<dbReference type="RefSeq" id="WP_015751881.1">
    <property type="nucleotide sequence ID" value="NC_013223.1"/>
</dbReference>
<proteinExistence type="predicted"/>
<name>C8X2T7_DESRD</name>
<dbReference type="Pfam" id="PF00155">
    <property type="entry name" value="Aminotran_1_2"/>
    <property type="match status" value="1"/>
</dbReference>
<dbReference type="Gene3D" id="3.40.640.10">
    <property type="entry name" value="Type I PLP-dependent aspartate aminotransferase-like (Major domain)"/>
    <property type="match status" value="1"/>
</dbReference>
<dbReference type="STRING" id="485915.Dret_1447"/>
<dbReference type="EMBL" id="CP001734">
    <property type="protein sequence ID" value="ACV68734.1"/>
    <property type="molecule type" value="Genomic_DNA"/>
</dbReference>
<feature type="domain" description="Aminotransferase class I/classII large" evidence="1">
    <location>
        <begin position="49"/>
        <end position="352"/>
    </location>
</feature>
<dbReference type="InterPro" id="IPR015421">
    <property type="entry name" value="PyrdxlP-dep_Trfase_major"/>
</dbReference>
<organism evidence="2 3">
    <name type="scientific">Desulfohalobium retbaense (strain ATCC 49708 / DSM 5692 / JCM 16813 / HR100)</name>
    <dbReference type="NCBI Taxonomy" id="485915"/>
    <lineage>
        <taxon>Bacteria</taxon>
        <taxon>Pseudomonadati</taxon>
        <taxon>Thermodesulfobacteriota</taxon>
        <taxon>Desulfovibrionia</taxon>
        <taxon>Desulfovibrionales</taxon>
        <taxon>Desulfohalobiaceae</taxon>
        <taxon>Desulfohalobium</taxon>
    </lineage>
</organism>